<dbReference type="InterPro" id="IPR052587">
    <property type="entry name" value="TELO2-interacting_protein_1"/>
</dbReference>
<dbReference type="Gene3D" id="1.25.10.10">
    <property type="entry name" value="Leucine-rich Repeat Variant"/>
    <property type="match status" value="1"/>
</dbReference>
<evidence type="ECO:0008006" key="6">
    <source>
        <dbReference type="Google" id="ProtNLM"/>
    </source>
</evidence>
<dbReference type="OrthoDB" id="49511at2759"/>
<feature type="compositionally biased region" description="Basic and acidic residues" evidence="1">
    <location>
        <begin position="762"/>
        <end position="773"/>
    </location>
</feature>
<dbReference type="InterPro" id="IPR057566">
    <property type="entry name" value="TPR_TTI1_N"/>
</dbReference>
<dbReference type="PANTHER" id="PTHR18460">
    <property type="entry name" value="TEL2 INTERACTING PROTEIN 1 TTI1 FAMILY MEMBER"/>
    <property type="match status" value="1"/>
</dbReference>
<dbReference type="InterPro" id="IPR049362">
    <property type="entry name" value="TTI1_rpt"/>
</dbReference>
<protein>
    <recommendedName>
        <fullName evidence="6">Armadillo-type protein</fullName>
    </recommendedName>
</protein>
<dbReference type="InterPro" id="IPR011989">
    <property type="entry name" value="ARM-like"/>
</dbReference>
<evidence type="ECO:0000313" key="4">
    <source>
        <dbReference type="EMBL" id="KAF2456557.1"/>
    </source>
</evidence>
<dbReference type="Pfam" id="PF21547">
    <property type="entry name" value="TTI1"/>
    <property type="match status" value="1"/>
</dbReference>
<reference evidence="4" key="1">
    <citation type="journal article" date="2020" name="Stud. Mycol.">
        <title>101 Dothideomycetes genomes: a test case for predicting lifestyles and emergence of pathogens.</title>
        <authorList>
            <person name="Haridas S."/>
            <person name="Albert R."/>
            <person name="Binder M."/>
            <person name="Bloem J."/>
            <person name="Labutti K."/>
            <person name="Salamov A."/>
            <person name="Andreopoulos B."/>
            <person name="Baker S."/>
            <person name="Barry K."/>
            <person name="Bills G."/>
            <person name="Bluhm B."/>
            <person name="Cannon C."/>
            <person name="Castanera R."/>
            <person name="Culley D."/>
            <person name="Daum C."/>
            <person name="Ezra D."/>
            <person name="Gonzalez J."/>
            <person name="Henrissat B."/>
            <person name="Kuo A."/>
            <person name="Liang C."/>
            <person name="Lipzen A."/>
            <person name="Lutzoni F."/>
            <person name="Magnuson J."/>
            <person name="Mondo S."/>
            <person name="Nolan M."/>
            <person name="Ohm R."/>
            <person name="Pangilinan J."/>
            <person name="Park H.-J."/>
            <person name="Ramirez L."/>
            <person name="Alfaro M."/>
            <person name="Sun H."/>
            <person name="Tritt A."/>
            <person name="Yoshinaga Y."/>
            <person name="Zwiers L.-H."/>
            <person name="Turgeon B."/>
            <person name="Goodwin S."/>
            <person name="Spatafora J."/>
            <person name="Crous P."/>
            <person name="Grigoriev I."/>
        </authorList>
    </citation>
    <scope>NUCLEOTIDE SEQUENCE</scope>
    <source>
        <strain evidence="4">ATCC 16933</strain>
    </source>
</reference>
<evidence type="ECO:0000313" key="5">
    <source>
        <dbReference type="Proteomes" id="UP000799766"/>
    </source>
</evidence>
<dbReference type="Pfam" id="PF24181">
    <property type="entry name" value="TPR_TTI1_C"/>
    <property type="match status" value="1"/>
</dbReference>
<feature type="region of interest" description="Disordered" evidence="1">
    <location>
        <begin position="795"/>
        <end position="851"/>
    </location>
</feature>
<dbReference type="GO" id="GO:0005737">
    <property type="term" value="C:cytoplasm"/>
    <property type="evidence" value="ECO:0007669"/>
    <property type="project" value="TreeGrafter"/>
</dbReference>
<dbReference type="PANTHER" id="PTHR18460:SF3">
    <property type="entry name" value="TELO2-INTERACTING PROTEIN 1 HOMOLOG"/>
    <property type="match status" value="1"/>
</dbReference>
<dbReference type="InterPro" id="IPR057567">
    <property type="entry name" value="TPR_TTI1_C"/>
</dbReference>
<gene>
    <name evidence="4" type="ORF">BDY21DRAFT_380092</name>
</gene>
<evidence type="ECO:0000259" key="2">
    <source>
        <dbReference type="Pfam" id="PF24173"/>
    </source>
</evidence>
<dbReference type="AlphaFoldDB" id="A0A6A6NYH9"/>
<evidence type="ECO:0000259" key="3">
    <source>
        <dbReference type="Pfam" id="PF24181"/>
    </source>
</evidence>
<name>A0A6A6NYH9_9PEZI</name>
<feature type="domain" description="TTI1 C-terminal TPR" evidence="3">
    <location>
        <begin position="766"/>
        <end position="950"/>
    </location>
</feature>
<evidence type="ECO:0000256" key="1">
    <source>
        <dbReference type="SAM" id="MobiDB-lite"/>
    </source>
</evidence>
<sequence length="1083" mass="115372">MEARNRIFQALKPPCVALSAAAHREPANPAAILPPLAALHAALTQVGASPADRAVLTDSLASYAFFPLLPVLRQHARLPVRALELALQCLAVLLASAWRARIDPRQGFQLFLMLARWSEVEPAAARAGAPPRLTSEELQAAALTCLARLFRPLCATDEGRRSLTDAANVPALGHAVSVVLDALAASPARGVQRAALDALRAFVDAMAARRDVLASFFPGMVSGLTKVLAPSTKARRERGLVSGGVEVLARLLRVVVGDRYAAGLLQDGEVVEAEEKTTTTTKKKKKNGEAGAGKDMFSPAWLKATAGQVKVALANVAKLRQHERREVRQSLAALCFTVLEDCAKSLAEAQSMMVETLVVLAATGDDGLEDVEMRLRALLATRSDVRELLKNSLHNWVTSLPRIMQSSDDAAKARMIQNISVTFRLLTEEGIDLTVVNRSLAGNLRASVANIIHDGPKAGISYTDADIPDNQLMSLAHQQRSPSYQPVLAISQSQQSTLSQFDHLLDQLSSSDESLSITQQLLASLRHTRGDMQLSTFYLVLNLLRKSLARTSALDDLVDTGSPSAADHRTTLLEELYSTSLGILTDSTSALTPSASQPSPQLQALALEAVALQASHLGHDFRPDLIDALYPTVHLAGAPSAVLRRHALATLDALAAACDYAHAADLLTANADYLVNAVALKLNAFDLAPQAPAALALMVRLAGPRLLPHLEDVVESVFGALEAFHGYTGLVEGLFGALQAVVEVGAGVEGLVREEEEGEQGGEEREAVKDAAKRAGIEDVVAEAERARRRREELARAEEAADEEIGPFPREPWKSNLPHRAPDATQPASSDNQPDDDDNDDDQQTTSPPPKSHALLLAIATHTQHHLATSSPRLRLALLSLLHAALPPLAAHPRTFLPLVHALWPPLAARLSDPAPAPVAAALDALAALAAPAPAFAAARLAAVWPAVRAAHARWVAADAPRRAPPADPALAPAPYRPRPRRVVGAAVARFVARAVARAPVDDALFDDAVELFLGGEAEPGALAGGGEEWEGVRRALVGRNADAVWLAERRREARLGVVGPGGVGVGMSEEVRREWGFVDVVF</sequence>
<feature type="compositionally biased region" description="Acidic residues" evidence="1">
    <location>
        <begin position="833"/>
        <end position="843"/>
    </location>
</feature>
<feature type="region of interest" description="Disordered" evidence="1">
    <location>
        <begin position="753"/>
        <end position="773"/>
    </location>
</feature>
<organism evidence="4 5">
    <name type="scientific">Lineolata rhizophorae</name>
    <dbReference type="NCBI Taxonomy" id="578093"/>
    <lineage>
        <taxon>Eukaryota</taxon>
        <taxon>Fungi</taxon>
        <taxon>Dikarya</taxon>
        <taxon>Ascomycota</taxon>
        <taxon>Pezizomycotina</taxon>
        <taxon>Dothideomycetes</taxon>
        <taxon>Dothideomycetes incertae sedis</taxon>
        <taxon>Lineolatales</taxon>
        <taxon>Lineolataceae</taxon>
        <taxon>Lineolata</taxon>
    </lineage>
</organism>
<dbReference type="InterPro" id="IPR016024">
    <property type="entry name" value="ARM-type_fold"/>
</dbReference>
<dbReference type="SUPFAM" id="SSF48371">
    <property type="entry name" value="ARM repeat"/>
    <property type="match status" value="1"/>
</dbReference>
<dbReference type="Proteomes" id="UP000799766">
    <property type="component" value="Unassembled WGS sequence"/>
</dbReference>
<keyword evidence="5" id="KW-1185">Reference proteome</keyword>
<accession>A0A6A6NYH9</accession>
<feature type="domain" description="TTI1 N-terminal TPR" evidence="2">
    <location>
        <begin position="8"/>
        <end position="361"/>
    </location>
</feature>
<dbReference type="EMBL" id="MU001683">
    <property type="protein sequence ID" value="KAF2456557.1"/>
    <property type="molecule type" value="Genomic_DNA"/>
</dbReference>
<proteinExistence type="predicted"/>
<dbReference type="Pfam" id="PF24173">
    <property type="entry name" value="TPR_TTI1_N"/>
    <property type="match status" value="1"/>
</dbReference>